<sequence length="70" mass="7853">MRNRAGKLTRTGCAGIEPTRRNPRVNQESVREENSLMPLTNVWELVLINGRRKCDVMAASVQACIDSEPL</sequence>
<proteinExistence type="predicted"/>
<dbReference type="Proteomes" id="UP001283361">
    <property type="component" value="Unassembled WGS sequence"/>
</dbReference>
<name>A0AAE0XX40_9GAST</name>
<evidence type="ECO:0000313" key="3">
    <source>
        <dbReference type="Proteomes" id="UP001283361"/>
    </source>
</evidence>
<comment type="caution">
    <text evidence="2">The sequence shown here is derived from an EMBL/GenBank/DDBJ whole genome shotgun (WGS) entry which is preliminary data.</text>
</comment>
<keyword evidence="3" id="KW-1185">Reference proteome</keyword>
<dbReference type="EMBL" id="JAWDGP010007407">
    <property type="protein sequence ID" value="KAK3720201.1"/>
    <property type="molecule type" value="Genomic_DNA"/>
</dbReference>
<protein>
    <submittedName>
        <fullName evidence="2">Uncharacterized protein</fullName>
    </submittedName>
</protein>
<evidence type="ECO:0000256" key="1">
    <source>
        <dbReference type="SAM" id="MobiDB-lite"/>
    </source>
</evidence>
<evidence type="ECO:0000313" key="2">
    <source>
        <dbReference type="EMBL" id="KAK3720201.1"/>
    </source>
</evidence>
<dbReference type="AlphaFoldDB" id="A0AAE0XX40"/>
<organism evidence="2 3">
    <name type="scientific">Elysia crispata</name>
    <name type="common">lettuce slug</name>
    <dbReference type="NCBI Taxonomy" id="231223"/>
    <lineage>
        <taxon>Eukaryota</taxon>
        <taxon>Metazoa</taxon>
        <taxon>Spiralia</taxon>
        <taxon>Lophotrochozoa</taxon>
        <taxon>Mollusca</taxon>
        <taxon>Gastropoda</taxon>
        <taxon>Heterobranchia</taxon>
        <taxon>Euthyneura</taxon>
        <taxon>Panpulmonata</taxon>
        <taxon>Sacoglossa</taxon>
        <taxon>Placobranchoidea</taxon>
        <taxon>Plakobranchidae</taxon>
        <taxon>Elysia</taxon>
    </lineage>
</organism>
<gene>
    <name evidence="2" type="ORF">RRG08_007825</name>
</gene>
<feature type="region of interest" description="Disordered" evidence="1">
    <location>
        <begin position="1"/>
        <end position="32"/>
    </location>
</feature>
<reference evidence="2" key="1">
    <citation type="journal article" date="2023" name="G3 (Bethesda)">
        <title>A reference genome for the long-term kleptoplast-retaining sea slug Elysia crispata morphotype clarki.</title>
        <authorList>
            <person name="Eastman K.E."/>
            <person name="Pendleton A.L."/>
            <person name="Shaikh M.A."/>
            <person name="Suttiyut T."/>
            <person name="Ogas R."/>
            <person name="Tomko P."/>
            <person name="Gavelis G."/>
            <person name="Widhalm J.R."/>
            <person name="Wisecaver J.H."/>
        </authorList>
    </citation>
    <scope>NUCLEOTIDE SEQUENCE</scope>
    <source>
        <strain evidence="2">ECLA1</strain>
    </source>
</reference>
<accession>A0AAE0XX40</accession>